<dbReference type="Proteomes" id="UP000886251">
    <property type="component" value="Unassembled WGS sequence"/>
</dbReference>
<reference evidence="2" key="1">
    <citation type="journal article" date="2020" name="mSystems">
        <title>Genome- and Community-Level Interaction Insights into Carbon Utilization and Element Cycling Functions of Hydrothermarchaeota in Hydrothermal Sediment.</title>
        <authorList>
            <person name="Zhou Z."/>
            <person name="Liu Y."/>
            <person name="Xu W."/>
            <person name="Pan J."/>
            <person name="Luo Z.H."/>
            <person name="Li M."/>
        </authorList>
    </citation>
    <scope>NUCLEOTIDE SEQUENCE [LARGE SCALE GENOMIC DNA]</scope>
    <source>
        <strain evidence="2">HyVt-443</strain>
    </source>
</reference>
<keyword evidence="1" id="KW-0472">Membrane</keyword>
<gene>
    <name evidence="2" type="ORF">ENI96_10360</name>
</gene>
<feature type="transmembrane region" description="Helical" evidence="1">
    <location>
        <begin position="61"/>
        <end position="80"/>
    </location>
</feature>
<keyword evidence="1" id="KW-1133">Transmembrane helix</keyword>
<accession>A0A831WB32</accession>
<evidence type="ECO:0000256" key="1">
    <source>
        <dbReference type="SAM" id="Phobius"/>
    </source>
</evidence>
<sequence length="183" mass="20027">MELEGLNLPLEVAQRIADGLAAVGLRLPLFATQLFLLLLALAAAGYGLLRLRREGVKDLPGLLLTVAFGLFALGVLIGWGNELLHPLPGRFNGRIDRIDRQGPDRFQGMRVELRNSRGEKVSHEAGILDSRTGFFALSYRPRFADPPRTLHVTAPGCGDLDHTLQRPDLEQAGGVTIGFRCRP</sequence>
<dbReference type="AlphaFoldDB" id="A0A831WB32"/>
<evidence type="ECO:0000313" key="2">
    <source>
        <dbReference type="EMBL" id="HEB96817.1"/>
    </source>
</evidence>
<dbReference type="EMBL" id="DRKP01000121">
    <property type="protein sequence ID" value="HEB96817.1"/>
    <property type="molecule type" value="Genomic_DNA"/>
</dbReference>
<keyword evidence="1" id="KW-0812">Transmembrane</keyword>
<proteinExistence type="predicted"/>
<organism evidence="2">
    <name type="scientific">Sedimenticola thiotaurini</name>
    <dbReference type="NCBI Taxonomy" id="1543721"/>
    <lineage>
        <taxon>Bacteria</taxon>
        <taxon>Pseudomonadati</taxon>
        <taxon>Pseudomonadota</taxon>
        <taxon>Gammaproteobacteria</taxon>
        <taxon>Chromatiales</taxon>
        <taxon>Sedimenticolaceae</taxon>
        <taxon>Sedimenticola</taxon>
    </lineage>
</organism>
<name>A0A831WB32_9GAMM</name>
<comment type="caution">
    <text evidence="2">The sequence shown here is derived from an EMBL/GenBank/DDBJ whole genome shotgun (WGS) entry which is preliminary data.</text>
</comment>
<protein>
    <submittedName>
        <fullName evidence="2">Uncharacterized protein</fullName>
    </submittedName>
</protein>
<feature type="transmembrane region" description="Helical" evidence="1">
    <location>
        <begin position="30"/>
        <end position="49"/>
    </location>
</feature>